<dbReference type="EMBL" id="CM000951">
    <property type="protein sequence ID" value="EDY54206.2"/>
    <property type="molecule type" value="Genomic_DNA"/>
</dbReference>
<name>B5HN01_STRX2</name>
<reference evidence="2" key="1">
    <citation type="submission" date="2009-10" db="EMBL/GenBank/DDBJ databases">
        <title>The genome sequence of Streptomyces sviceus strain ATCC 29083.</title>
        <authorList>
            <consortium name="The Broad Institute Genome Sequencing Platform"/>
            <consortium name="Broad Institute Microbial Sequencing Center"/>
            <person name="Fischbach M."/>
            <person name="Godfrey P."/>
            <person name="Ward D."/>
            <person name="Young S."/>
            <person name="Zeng Q."/>
            <person name="Koehrsen M."/>
            <person name="Alvarado L."/>
            <person name="Berlin A.M."/>
            <person name="Bochicchio J."/>
            <person name="Borenstein D."/>
            <person name="Chapman S.B."/>
            <person name="Chen Z."/>
            <person name="Engels R."/>
            <person name="Freedman E."/>
            <person name="Gellesch M."/>
            <person name="Goldberg J."/>
            <person name="Griggs A."/>
            <person name="Gujja S."/>
            <person name="Heilman E.R."/>
            <person name="Heiman D.I."/>
            <person name="Hepburn T.A."/>
            <person name="Howarth C."/>
            <person name="Jen D."/>
            <person name="Larson L."/>
            <person name="Lewis B."/>
            <person name="Mehta T."/>
            <person name="Park D."/>
            <person name="Pearson M."/>
            <person name="Richards J."/>
            <person name="Roberts A."/>
            <person name="Saif S."/>
            <person name="Shea T.D."/>
            <person name="Shenoy N."/>
            <person name="Sisk P."/>
            <person name="Stolte C."/>
            <person name="Sykes S.N."/>
            <person name="Thomson T."/>
            <person name="Walk T."/>
            <person name="White J."/>
            <person name="Yandava C."/>
            <person name="Straight P."/>
            <person name="Clardy J."/>
            <person name="Hung D."/>
            <person name="Kolter R."/>
            <person name="Mekalanos J."/>
            <person name="Walker S."/>
            <person name="Walsh C.T."/>
            <person name="Wieland-Brown L.C."/>
            <person name="Haas B."/>
            <person name="Nusbaum C."/>
            <person name="Birren B."/>
        </authorList>
    </citation>
    <scope>NUCLEOTIDE SEQUENCE [LARGE SCALE GENOMIC DNA]</scope>
    <source>
        <strain evidence="2">ATCC 29083</strain>
    </source>
</reference>
<keyword evidence="3" id="KW-1185">Reference proteome</keyword>
<feature type="non-terminal residue" evidence="2">
    <location>
        <position position="106"/>
    </location>
</feature>
<proteinExistence type="predicted"/>
<evidence type="ECO:0000256" key="1">
    <source>
        <dbReference type="SAM" id="MobiDB-lite"/>
    </source>
</evidence>
<sequence length="106" mass="10372">MGAPSSNTGVEALRPAFGGETSRKSAPAPSGSATGRGLTEGGSMAEFTTGTQALVTERTQARAPATGGMEAPAAERPGVGPPAGERGRLDGAEASPLHGPDARSEA</sequence>
<evidence type="ECO:0000313" key="2">
    <source>
        <dbReference type="EMBL" id="EDY54206.2"/>
    </source>
</evidence>
<dbReference type="HOGENOM" id="CLU_2229034_0_0_11"/>
<feature type="region of interest" description="Disordered" evidence="1">
    <location>
        <begin position="1"/>
        <end position="106"/>
    </location>
</feature>
<dbReference type="AlphaFoldDB" id="B5HN01"/>
<evidence type="ECO:0000313" key="3">
    <source>
        <dbReference type="Proteomes" id="UP000002785"/>
    </source>
</evidence>
<feature type="compositionally biased region" description="Polar residues" evidence="1">
    <location>
        <begin position="46"/>
        <end position="58"/>
    </location>
</feature>
<protein>
    <submittedName>
        <fullName evidence="2">Uncharacterized protein</fullName>
    </submittedName>
</protein>
<organism evidence="2 3">
    <name type="scientific">Streptomyces sviceus (strain ATCC 29083 / DSM 924 / JCM 4929 / NBRC 13980 / NCIMB 11184 / NRRL 5439 / UC 5370)</name>
    <dbReference type="NCBI Taxonomy" id="463191"/>
    <lineage>
        <taxon>Bacteria</taxon>
        <taxon>Bacillati</taxon>
        <taxon>Actinomycetota</taxon>
        <taxon>Actinomycetes</taxon>
        <taxon>Kitasatosporales</taxon>
        <taxon>Streptomycetaceae</taxon>
        <taxon>Streptomyces</taxon>
    </lineage>
</organism>
<gene>
    <name evidence="2" type="ORF">SSEG_00786</name>
</gene>
<accession>B5HN01</accession>
<dbReference type="Proteomes" id="UP000002785">
    <property type="component" value="Chromosome"/>
</dbReference>